<dbReference type="OrthoDB" id="2481231at2759"/>
<proteinExistence type="predicted"/>
<protein>
    <submittedName>
        <fullName evidence="1">Uncharacterized protein</fullName>
    </submittedName>
</protein>
<sequence>MTKIHSYYLTSVKNELSHYGKEISETELRKIANNSAIGEIISLNNEYNNNNTINLISENNKQIISETTLILEEIVNISQPIFKNNLNNSDESSINEIDNLDHNMNFDTTTLVNEIFDN</sequence>
<evidence type="ECO:0000313" key="1">
    <source>
        <dbReference type="EMBL" id="RHZ82596.1"/>
    </source>
</evidence>
<dbReference type="EMBL" id="PQFF01000101">
    <property type="protein sequence ID" value="RHZ82596.1"/>
    <property type="molecule type" value="Genomic_DNA"/>
</dbReference>
<evidence type="ECO:0000313" key="2">
    <source>
        <dbReference type="Proteomes" id="UP000266861"/>
    </source>
</evidence>
<comment type="caution">
    <text evidence="1">The sequence shown here is derived from an EMBL/GenBank/DDBJ whole genome shotgun (WGS) entry which is preliminary data.</text>
</comment>
<keyword evidence="2" id="KW-1185">Reference proteome</keyword>
<dbReference type="Proteomes" id="UP000266861">
    <property type="component" value="Unassembled WGS sequence"/>
</dbReference>
<gene>
    <name evidence="1" type="ORF">Glove_108g60</name>
</gene>
<name>A0A397J9D7_9GLOM</name>
<accession>A0A397J9D7</accession>
<reference evidence="1 2" key="1">
    <citation type="submission" date="2018-08" db="EMBL/GenBank/DDBJ databases">
        <title>Genome and evolution of the arbuscular mycorrhizal fungus Diversispora epigaea (formerly Glomus versiforme) and its bacterial endosymbionts.</title>
        <authorList>
            <person name="Sun X."/>
            <person name="Fei Z."/>
            <person name="Harrison M."/>
        </authorList>
    </citation>
    <scope>NUCLEOTIDE SEQUENCE [LARGE SCALE GENOMIC DNA]</scope>
    <source>
        <strain evidence="1 2">IT104</strain>
    </source>
</reference>
<dbReference type="AlphaFoldDB" id="A0A397J9D7"/>
<organism evidence="1 2">
    <name type="scientific">Diversispora epigaea</name>
    <dbReference type="NCBI Taxonomy" id="1348612"/>
    <lineage>
        <taxon>Eukaryota</taxon>
        <taxon>Fungi</taxon>
        <taxon>Fungi incertae sedis</taxon>
        <taxon>Mucoromycota</taxon>
        <taxon>Glomeromycotina</taxon>
        <taxon>Glomeromycetes</taxon>
        <taxon>Diversisporales</taxon>
        <taxon>Diversisporaceae</taxon>
        <taxon>Diversispora</taxon>
    </lineage>
</organism>